<evidence type="ECO:0000313" key="1">
    <source>
        <dbReference type="EMBL" id="CAG8457857.1"/>
    </source>
</evidence>
<accession>A0ACA9K811</accession>
<evidence type="ECO:0000313" key="2">
    <source>
        <dbReference type="Proteomes" id="UP000789920"/>
    </source>
</evidence>
<organism evidence="1 2">
    <name type="scientific">Racocetra persica</name>
    <dbReference type="NCBI Taxonomy" id="160502"/>
    <lineage>
        <taxon>Eukaryota</taxon>
        <taxon>Fungi</taxon>
        <taxon>Fungi incertae sedis</taxon>
        <taxon>Mucoromycota</taxon>
        <taxon>Glomeromycotina</taxon>
        <taxon>Glomeromycetes</taxon>
        <taxon>Diversisporales</taxon>
        <taxon>Gigasporaceae</taxon>
        <taxon>Racocetra</taxon>
    </lineage>
</organism>
<reference evidence="1" key="1">
    <citation type="submission" date="2021-06" db="EMBL/GenBank/DDBJ databases">
        <authorList>
            <person name="Kallberg Y."/>
            <person name="Tangrot J."/>
            <person name="Rosling A."/>
        </authorList>
    </citation>
    <scope>NUCLEOTIDE SEQUENCE</scope>
    <source>
        <strain evidence="1">MA461A</strain>
    </source>
</reference>
<dbReference type="EMBL" id="CAJVQC010000019">
    <property type="protein sequence ID" value="CAG8457857.1"/>
    <property type="molecule type" value="Genomic_DNA"/>
</dbReference>
<gene>
    <name evidence="1" type="ORF">RPERSI_LOCUS25</name>
</gene>
<name>A0ACA9K811_9GLOM</name>
<dbReference type="Proteomes" id="UP000789920">
    <property type="component" value="Unassembled WGS sequence"/>
</dbReference>
<comment type="caution">
    <text evidence="1">The sequence shown here is derived from an EMBL/GenBank/DDBJ whole genome shotgun (WGS) entry which is preliminary data.</text>
</comment>
<keyword evidence="2" id="KW-1185">Reference proteome</keyword>
<proteinExistence type="predicted"/>
<protein>
    <submittedName>
        <fullName evidence="1">35069_t:CDS:1</fullName>
    </submittedName>
</protein>
<sequence length="222" mass="24807">MTTTYTQTFTHNHTRATPRLILKTTNDNNSTASTTLVTASTSRSSSPIKTTSSSLTLPKHTRKARSMRRHLRKPPSFDTYLSSSQPTPVIQSNTPPHTPPYCSKRSNSLSSSCSSISSEDNPNYPNFSREELIYAKNTLNISTSSLNSIPQIRTRRSSGATKSVRFLGDDDKSDRSSISSSLVITKNDIDNELIKPSAYYVMFNFIQDLVRFRLDLPFLWAG</sequence>